<keyword evidence="2" id="KW-1185">Reference proteome</keyword>
<dbReference type="Proteomes" id="UP001242368">
    <property type="component" value="Unassembled WGS sequence"/>
</dbReference>
<protein>
    <submittedName>
        <fullName evidence="1">Uncharacterized protein</fullName>
    </submittedName>
</protein>
<dbReference type="InterPro" id="IPR015421">
    <property type="entry name" value="PyrdxlP-dep_Trfase_major"/>
</dbReference>
<proteinExistence type="predicted"/>
<comment type="caution">
    <text evidence="1">The sequence shown here is derived from an EMBL/GenBank/DDBJ whole genome shotgun (WGS) entry which is preliminary data.</text>
</comment>
<accession>A0ABT8D3Z9</accession>
<evidence type="ECO:0000313" key="2">
    <source>
        <dbReference type="Proteomes" id="UP001242368"/>
    </source>
</evidence>
<sequence>MPKDTNSAVRDLCRKHRIRMLYLTPHHHYPTTVTLSARRRIEPGSGQ</sequence>
<dbReference type="Gene3D" id="3.40.640.10">
    <property type="entry name" value="Type I PLP-dependent aspartate aminotransferase-like (Major domain)"/>
    <property type="match status" value="1"/>
</dbReference>
<organism evidence="1 2">
    <name type="scientific">Paenimyroides ceti</name>
    <dbReference type="NCBI Taxonomy" id="395087"/>
    <lineage>
        <taxon>Bacteria</taxon>
        <taxon>Pseudomonadati</taxon>
        <taxon>Bacteroidota</taxon>
        <taxon>Flavobacteriia</taxon>
        <taxon>Flavobacteriales</taxon>
        <taxon>Flavobacteriaceae</taxon>
        <taxon>Paenimyroides</taxon>
    </lineage>
</organism>
<evidence type="ECO:0000313" key="1">
    <source>
        <dbReference type="EMBL" id="MDN3710185.1"/>
    </source>
</evidence>
<gene>
    <name evidence="1" type="ORF">QW060_25260</name>
</gene>
<name>A0ABT8D3Z9_9FLAO</name>
<dbReference type="RefSeq" id="WP_290365420.1">
    <property type="nucleotide sequence ID" value="NZ_JAUFQU010000078.1"/>
</dbReference>
<dbReference type="EMBL" id="JAUFQU010000078">
    <property type="protein sequence ID" value="MDN3710185.1"/>
    <property type="molecule type" value="Genomic_DNA"/>
</dbReference>
<reference evidence="2" key="1">
    <citation type="journal article" date="2019" name="Int. J. Syst. Evol. Microbiol.">
        <title>The Global Catalogue of Microorganisms (GCM) 10K type strain sequencing project: providing services to taxonomists for standard genome sequencing and annotation.</title>
        <authorList>
            <consortium name="The Broad Institute Genomics Platform"/>
            <consortium name="The Broad Institute Genome Sequencing Center for Infectious Disease"/>
            <person name="Wu L."/>
            <person name="Ma J."/>
        </authorList>
    </citation>
    <scope>NUCLEOTIDE SEQUENCE [LARGE SCALE GENOMIC DNA]</scope>
    <source>
        <strain evidence="2">CECT 7184</strain>
    </source>
</reference>